<feature type="transmembrane region" description="Helical" evidence="1">
    <location>
        <begin position="353"/>
        <end position="374"/>
    </location>
</feature>
<dbReference type="EMBL" id="QXML01000006">
    <property type="protein sequence ID" value="RIW14619.1"/>
    <property type="molecule type" value="Genomic_DNA"/>
</dbReference>
<dbReference type="OrthoDB" id="5493434at2"/>
<evidence type="ECO:0000313" key="3">
    <source>
        <dbReference type="Proteomes" id="UP000283522"/>
    </source>
</evidence>
<evidence type="ECO:0000256" key="1">
    <source>
        <dbReference type="SAM" id="Phobius"/>
    </source>
</evidence>
<feature type="transmembrane region" description="Helical" evidence="1">
    <location>
        <begin position="133"/>
        <end position="151"/>
    </location>
</feature>
<feature type="transmembrane region" description="Helical" evidence="1">
    <location>
        <begin position="171"/>
        <end position="194"/>
    </location>
</feature>
<keyword evidence="1" id="KW-1133">Transmembrane helix</keyword>
<feature type="transmembrane region" description="Helical" evidence="1">
    <location>
        <begin position="232"/>
        <end position="250"/>
    </location>
</feature>
<dbReference type="Proteomes" id="UP000283522">
    <property type="component" value="Unassembled WGS sequence"/>
</dbReference>
<keyword evidence="1" id="KW-0812">Transmembrane</keyword>
<name>A0A418PQM5_9BACT</name>
<dbReference type="AlphaFoldDB" id="A0A418PQM5"/>
<evidence type="ECO:0000313" key="2">
    <source>
        <dbReference type="EMBL" id="RIW14619.1"/>
    </source>
</evidence>
<keyword evidence="3" id="KW-1185">Reference proteome</keyword>
<keyword evidence="1" id="KW-0472">Membrane</keyword>
<accession>A0A418PQM5</accession>
<gene>
    <name evidence="2" type="ORF">D0X99_13845</name>
</gene>
<comment type="caution">
    <text evidence="2">The sequence shown here is derived from an EMBL/GenBank/DDBJ whole genome shotgun (WGS) entry which is preliminary data.</text>
</comment>
<feature type="transmembrane region" description="Helical" evidence="1">
    <location>
        <begin position="262"/>
        <end position="285"/>
    </location>
</feature>
<dbReference type="RefSeq" id="WP_119478417.1">
    <property type="nucleotide sequence ID" value="NZ_QXML01000006.1"/>
</dbReference>
<protein>
    <submittedName>
        <fullName evidence="2">Uncharacterized protein</fullName>
    </submittedName>
</protein>
<sequence length="386" mass="44637">MATDPIPHFSIIQTGLFEKLLQKTAWFTGRKRADLRKIIFLLALTYLPLLILTLMEGLMLGEKVEVPFFYEPAVHIRLLIALPMLILSEKYVDQRIQAIILQFRKNGMIPESKLKNFDQLLHHFELLAKKKRFEIIILVIIVVNLVLRWTLNTFDVTSWMFPLAEKKASLSLAGYWAMLVSYPIVQFLILRWLWRWVLWVRVIFALSKIGLRIYPSHPDKAGGLAFLGESPLVFGSVTLVLGVIFASMLIERTLFLEYTLEQQIPLLVSFLVLSLIINIMPLIFFSGIMRTERLKAIHEYNTIGAWMERDFEDRYIFQTQSNSKISVPEGYMAGTSYQRVKDMKIVPFDLRSMVASVVITVIPLLGLLLFYIPFMDVVDFLMGLLL</sequence>
<reference evidence="2 3" key="1">
    <citation type="submission" date="2018-09" db="EMBL/GenBank/DDBJ databases">
        <authorList>
            <person name="Wang X."/>
            <person name="Du Z."/>
        </authorList>
    </citation>
    <scope>NUCLEOTIDE SEQUENCE [LARGE SCALE GENOMIC DNA]</scope>
    <source>
        <strain evidence="2 3">N3</strain>
    </source>
</reference>
<feature type="transmembrane region" description="Helical" evidence="1">
    <location>
        <begin position="67"/>
        <end position="87"/>
    </location>
</feature>
<proteinExistence type="predicted"/>
<feature type="transmembrane region" description="Helical" evidence="1">
    <location>
        <begin position="38"/>
        <end position="55"/>
    </location>
</feature>
<organism evidence="2 3">
    <name type="scientific">Algoriphagus lacus</name>
    <dbReference type="NCBI Taxonomy" id="2056311"/>
    <lineage>
        <taxon>Bacteria</taxon>
        <taxon>Pseudomonadati</taxon>
        <taxon>Bacteroidota</taxon>
        <taxon>Cytophagia</taxon>
        <taxon>Cytophagales</taxon>
        <taxon>Cyclobacteriaceae</taxon>
        <taxon>Algoriphagus</taxon>
    </lineage>
</organism>